<proteinExistence type="predicted"/>
<dbReference type="RefSeq" id="WP_108308028.1">
    <property type="nucleotide sequence ID" value="NZ_CP020921.1"/>
</dbReference>
<dbReference type="GO" id="GO:0016020">
    <property type="term" value="C:membrane"/>
    <property type="evidence" value="ECO:0007669"/>
    <property type="project" value="InterPro"/>
</dbReference>
<protein>
    <recommendedName>
        <fullName evidence="4">Succinate dehydrogenase</fullName>
    </recommendedName>
</protein>
<dbReference type="InterPro" id="IPR034804">
    <property type="entry name" value="SQR/QFR_C/D"/>
</dbReference>
<dbReference type="Proteomes" id="UP000244792">
    <property type="component" value="Chromosome"/>
</dbReference>
<name>A0A2R4VYP6_THEAF</name>
<keyword evidence="1" id="KW-1133">Transmembrane helix</keyword>
<keyword evidence="1" id="KW-0812">Transmembrane</keyword>
<feature type="transmembrane region" description="Helical" evidence="1">
    <location>
        <begin position="75"/>
        <end position="95"/>
    </location>
</feature>
<feature type="transmembrane region" description="Helical" evidence="1">
    <location>
        <begin position="21"/>
        <end position="39"/>
    </location>
</feature>
<sequence length="99" mass="11824">MRYNRFLMRANAKDMWFWQRVSAIALIILLILHVFKFALFFPVHVAFAAFVCVHLYIGMIAITREYIKKPTLNTFLNMFYLVLFLVMFFAAFRIAEVTF</sequence>
<reference evidence="2 3" key="1">
    <citation type="submission" date="2017-04" db="EMBL/GenBank/DDBJ databases">
        <title>Genomic insights into metabolism of Thermodesulfobium acidiphilum.</title>
        <authorList>
            <person name="Toshchakov S.V."/>
            <person name="Frolov E.N."/>
            <person name="Kublanov I.V."/>
            <person name="Samarov N.I."/>
            <person name="Novikov A."/>
            <person name="Lebedinsky A.V."/>
            <person name="Bonch-Osmolovskaya E.A."/>
            <person name="Chernyh N.A."/>
        </authorList>
    </citation>
    <scope>NUCLEOTIDE SEQUENCE [LARGE SCALE GENOMIC DNA]</scope>
    <source>
        <strain evidence="2 3">3127-1</strain>
    </source>
</reference>
<dbReference type="KEGG" id="taci:TDSAC_0179"/>
<evidence type="ECO:0000313" key="3">
    <source>
        <dbReference type="Proteomes" id="UP000244792"/>
    </source>
</evidence>
<gene>
    <name evidence="2" type="ORF">TDSAC_0179</name>
</gene>
<keyword evidence="3" id="KW-1185">Reference proteome</keyword>
<dbReference type="SUPFAM" id="SSF81343">
    <property type="entry name" value="Fumarate reductase respiratory complex transmembrane subunits"/>
    <property type="match status" value="1"/>
</dbReference>
<dbReference type="Gene3D" id="1.20.1300.10">
    <property type="entry name" value="Fumarate reductase/succinate dehydrogenase, transmembrane subunit"/>
    <property type="match status" value="1"/>
</dbReference>
<dbReference type="AlphaFoldDB" id="A0A2R4VYP6"/>
<evidence type="ECO:0000313" key="2">
    <source>
        <dbReference type="EMBL" id="AWB09566.1"/>
    </source>
</evidence>
<keyword evidence="1" id="KW-0472">Membrane</keyword>
<evidence type="ECO:0008006" key="4">
    <source>
        <dbReference type="Google" id="ProtNLM"/>
    </source>
</evidence>
<accession>A0A2R4VYP6</accession>
<dbReference type="EMBL" id="CP020921">
    <property type="protein sequence ID" value="AWB09566.1"/>
    <property type="molecule type" value="Genomic_DNA"/>
</dbReference>
<evidence type="ECO:0000256" key="1">
    <source>
        <dbReference type="SAM" id="Phobius"/>
    </source>
</evidence>
<organism evidence="2 3">
    <name type="scientific">Thermodesulfobium acidiphilum</name>
    <dbReference type="NCBI Taxonomy" id="1794699"/>
    <lineage>
        <taxon>Bacteria</taxon>
        <taxon>Pseudomonadati</taxon>
        <taxon>Thermodesulfobiota</taxon>
        <taxon>Thermodesulfobiia</taxon>
        <taxon>Thermodesulfobiales</taxon>
        <taxon>Thermodesulfobiaceae</taxon>
        <taxon>Thermodesulfobium</taxon>
    </lineage>
</organism>
<feature type="transmembrane region" description="Helical" evidence="1">
    <location>
        <begin position="45"/>
        <end position="63"/>
    </location>
</feature>